<dbReference type="InterPro" id="IPR005722">
    <property type="entry name" value="ATP_synth_F1_bsu"/>
</dbReference>
<dbReference type="HAMAP" id="MF_01347">
    <property type="entry name" value="ATP_synth_beta_bact"/>
    <property type="match status" value="1"/>
</dbReference>
<keyword evidence="12" id="KW-1003">Cell membrane</keyword>
<keyword evidence="8 12" id="KW-0406">Ion transport</keyword>
<evidence type="ECO:0000259" key="13">
    <source>
        <dbReference type="SMART" id="SM00382"/>
    </source>
</evidence>
<evidence type="ECO:0000256" key="5">
    <source>
        <dbReference type="ARBA" id="ARBA00022781"/>
    </source>
</evidence>
<dbReference type="Pfam" id="PF22919">
    <property type="entry name" value="ATP-synt_VA_C"/>
    <property type="match status" value="1"/>
</dbReference>
<dbReference type="InterPro" id="IPR027417">
    <property type="entry name" value="P-loop_NTPase"/>
</dbReference>
<keyword evidence="3 12" id="KW-0813">Transport</keyword>
<dbReference type="SMART" id="SM00382">
    <property type="entry name" value="AAA"/>
    <property type="match status" value="1"/>
</dbReference>
<evidence type="ECO:0000313" key="14">
    <source>
        <dbReference type="EMBL" id="MCW9705853.1"/>
    </source>
</evidence>
<evidence type="ECO:0000256" key="1">
    <source>
        <dbReference type="ARBA" id="ARBA00004370"/>
    </source>
</evidence>
<evidence type="ECO:0000256" key="9">
    <source>
        <dbReference type="ARBA" id="ARBA00023136"/>
    </source>
</evidence>
<evidence type="ECO:0000256" key="7">
    <source>
        <dbReference type="ARBA" id="ARBA00022967"/>
    </source>
</evidence>
<dbReference type="PANTHER" id="PTHR15184">
    <property type="entry name" value="ATP SYNTHASE"/>
    <property type="match status" value="1"/>
</dbReference>
<gene>
    <name evidence="12" type="primary">atpD</name>
    <name evidence="14" type="ORF">J6I44_03270</name>
</gene>
<evidence type="ECO:0000256" key="12">
    <source>
        <dbReference type="HAMAP-Rule" id="MF_01347"/>
    </source>
</evidence>
<organism evidence="14 15">
    <name type="scientific">Fodinibius salsisoli</name>
    <dbReference type="NCBI Taxonomy" id="2820877"/>
    <lineage>
        <taxon>Bacteria</taxon>
        <taxon>Pseudomonadati</taxon>
        <taxon>Balneolota</taxon>
        <taxon>Balneolia</taxon>
        <taxon>Balneolales</taxon>
        <taxon>Balneolaceae</taxon>
        <taxon>Fodinibius</taxon>
    </lineage>
</organism>
<dbReference type="CDD" id="cd18110">
    <property type="entry name" value="ATP-synt_F1_beta_C"/>
    <property type="match status" value="1"/>
</dbReference>
<comment type="function">
    <text evidence="12">Produces ATP from ADP in the presence of a proton gradient across the membrane. The catalytic sites are hosted primarily by the beta subunits.</text>
</comment>
<protein>
    <recommendedName>
        <fullName evidence="12">ATP synthase subunit beta</fullName>
        <ecNumber evidence="12">7.1.2.2</ecNumber>
    </recommendedName>
    <alternativeName>
        <fullName evidence="12">ATP synthase F1 sector subunit beta</fullName>
    </alternativeName>
    <alternativeName>
        <fullName evidence="12">F-ATPase subunit beta</fullName>
    </alternativeName>
</protein>
<dbReference type="InterPro" id="IPR024034">
    <property type="entry name" value="ATPase_F1/V1_b/a_C"/>
</dbReference>
<keyword evidence="10 12" id="KW-0139">CF(1)</keyword>
<feature type="binding site" evidence="12">
    <location>
        <begin position="171"/>
        <end position="178"/>
    </location>
    <ligand>
        <name>ATP</name>
        <dbReference type="ChEBI" id="CHEBI:30616"/>
    </ligand>
</feature>
<dbReference type="InterPro" id="IPR004100">
    <property type="entry name" value="ATPase_F1/V1/A1_a/bsu_N"/>
</dbReference>
<dbReference type="Proteomes" id="UP001207918">
    <property type="component" value="Unassembled WGS sequence"/>
</dbReference>
<dbReference type="Pfam" id="PF00006">
    <property type="entry name" value="ATP-synt_ab"/>
    <property type="match status" value="1"/>
</dbReference>
<dbReference type="Pfam" id="PF02874">
    <property type="entry name" value="ATP-synt_ab_N"/>
    <property type="match status" value="1"/>
</dbReference>
<keyword evidence="6 12" id="KW-0067">ATP-binding</keyword>
<dbReference type="EC" id="7.1.2.2" evidence="12"/>
<evidence type="ECO:0000313" key="15">
    <source>
        <dbReference type="Proteomes" id="UP001207918"/>
    </source>
</evidence>
<evidence type="ECO:0000256" key="8">
    <source>
        <dbReference type="ARBA" id="ARBA00023065"/>
    </source>
</evidence>
<keyword evidence="11 12" id="KW-0066">ATP synthesis</keyword>
<dbReference type="Gene3D" id="2.40.10.170">
    <property type="match status" value="1"/>
</dbReference>
<proteinExistence type="inferred from homology"/>
<dbReference type="Gene3D" id="3.40.50.300">
    <property type="entry name" value="P-loop containing nucleotide triphosphate hydrolases"/>
    <property type="match status" value="1"/>
</dbReference>
<dbReference type="SUPFAM" id="SSF47917">
    <property type="entry name" value="C-terminal domain of alpha and beta subunits of F1 ATP synthase"/>
    <property type="match status" value="1"/>
</dbReference>
<keyword evidence="7 12" id="KW-1278">Translocase</keyword>
<evidence type="ECO:0000256" key="6">
    <source>
        <dbReference type="ARBA" id="ARBA00022840"/>
    </source>
</evidence>
<keyword evidence="5 12" id="KW-0375">Hydrogen ion transport</keyword>
<evidence type="ECO:0000256" key="4">
    <source>
        <dbReference type="ARBA" id="ARBA00022741"/>
    </source>
</evidence>
<evidence type="ECO:0000256" key="2">
    <source>
        <dbReference type="ARBA" id="ARBA00008936"/>
    </source>
</evidence>
<comment type="caution">
    <text evidence="14">The sequence shown here is derived from an EMBL/GenBank/DDBJ whole genome shotgun (WGS) entry which is preliminary data.</text>
</comment>
<dbReference type="RefSeq" id="WP_265764532.1">
    <property type="nucleotide sequence ID" value="NZ_JAGGJA010000002.1"/>
</dbReference>
<feature type="domain" description="AAA+ ATPase" evidence="13">
    <location>
        <begin position="163"/>
        <end position="345"/>
    </location>
</feature>
<dbReference type="InterPro" id="IPR036121">
    <property type="entry name" value="ATPase_F1/V1/A1_a/bsu_N_sf"/>
</dbReference>
<comment type="similarity">
    <text evidence="2 12">Belongs to the ATPase alpha/beta chains family.</text>
</comment>
<dbReference type="Gene3D" id="1.10.1140.10">
    <property type="entry name" value="Bovine Mitochondrial F1-atpase, Atp Synthase Beta Chain, Chain D, domain 3"/>
    <property type="match status" value="1"/>
</dbReference>
<dbReference type="EMBL" id="JAGGJA010000002">
    <property type="protein sequence ID" value="MCW9705853.1"/>
    <property type="molecule type" value="Genomic_DNA"/>
</dbReference>
<keyword evidence="4 12" id="KW-0547">Nucleotide-binding</keyword>
<dbReference type="PANTHER" id="PTHR15184:SF71">
    <property type="entry name" value="ATP SYNTHASE SUBUNIT BETA, MITOCHONDRIAL"/>
    <property type="match status" value="1"/>
</dbReference>
<evidence type="ECO:0000256" key="11">
    <source>
        <dbReference type="ARBA" id="ARBA00023310"/>
    </source>
</evidence>
<evidence type="ECO:0000256" key="10">
    <source>
        <dbReference type="ARBA" id="ARBA00023196"/>
    </source>
</evidence>
<reference evidence="14 15" key="1">
    <citation type="submission" date="2021-03" db="EMBL/GenBank/DDBJ databases">
        <title>Aliifodinibius sp. nov., a new bacterium isolated from saline soil.</title>
        <authorList>
            <person name="Galisteo C."/>
            <person name="De La Haba R."/>
            <person name="Sanchez-Porro C."/>
            <person name="Ventosa A."/>
        </authorList>
    </citation>
    <scope>NUCLEOTIDE SEQUENCE [LARGE SCALE GENOMIC DNA]</scope>
    <source>
        <strain evidence="14 15">1BSP15-2V2</strain>
    </source>
</reference>
<evidence type="ECO:0000256" key="3">
    <source>
        <dbReference type="ARBA" id="ARBA00022448"/>
    </source>
</evidence>
<comment type="subcellular location">
    <subcellularLocation>
        <location evidence="12">Cell membrane</location>
        <topology evidence="12">Peripheral membrane protein</topology>
    </subcellularLocation>
    <subcellularLocation>
        <location evidence="1">Membrane</location>
    </subcellularLocation>
</comment>
<name>A0ABT3PJA0_9BACT</name>
<dbReference type="SUPFAM" id="SSF52540">
    <property type="entry name" value="P-loop containing nucleoside triphosphate hydrolases"/>
    <property type="match status" value="1"/>
</dbReference>
<dbReference type="CDD" id="cd01133">
    <property type="entry name" value="F1-ATPase_beta_CD"/>
    <property type="match status" value="1"/>
</dbReference>
<dbReference type="SUPFAM" id="SSF50615">
    <property type="entry name" value="N-terminal domain of alpha and beta subunits of F1 ATP synthase"/>
    <property type="match status" value="1"/>
</dbReference>
<accession>A0ABT3PJA0</accession>
<dbReference type="InterPro" id="IPR050053">
    <property type="entry name" value="ATPase_alpha/beta_chains"/>
</dbReference>
<keyword evidence="15" id="KW-1185">Reference proteome</keyword>
<sequence length="477" mass="52770">MTGVHQTIYNNDHQYDGAVGLKEKNTGKIQSVRGSIIDVRFDKELPEIRTKLMTATAPFIIAEVTFHLDQQTVRALTLTSARGLRRGTTVIDTGKPLEIPVGVGLKGRIINVFGDSIDGKGEIESEALRSIFQPRVPLAEQETSQEVLTTGIKAIDLLSPLERGGKAGLFGGAGVGKTVLIMEMIQNMVTKHEGVSLFCGIGERCREAEELYREVTEAGVLENTVMVFGQMNEPPGARFRVGQTAMTIAEYFRDARRRDVLLLIDNIFRFVQAGSEVSGLMGKVTSRLGYQPTLGSDLAELQERICSTKNGAITSVQAVYVPADDFTDPAVTHTFSHLSSFLVLSRERASQGLYPAVDLLKSGSKMMSRKIVGDRHYRVARAVKETLAHFEELKDIISMLGMEELSREDQKVVSRARRLERFLTQPFSVTERFTGIKGKIVEIEEILSGCERILAGEFDDTPEQDLFMIGKIKEVHS</sequence>
<dbReference type="InterPro" id="IPR055190">
    <property type="entry name" value="ATP-synt_VA_C"/>
</dbReference>
<dbReference type="NCBIfam" id="TIGR01039">
    <property type="entry name" value="atpD"/>
    <property type="match status" value="1"/>
</dbReference>
<dbReference type="InterPro" id="IPR003593">
    <property type="entry name" value="AAA+_ATPase"/>
</dbReference>
<comment type="catalytic activity">
    <reaction evidence="12">
        <text>ATP + H2O + 4 H(+)(in) = ADP + phosphate + 5 H(+)(out)</text>
        <dbReference type="Rhea" id="RHEA:57720"/>
        <dbReference type="ChEBI" id="CHEBI:15377"/>
        <dbReference type="ChEBI" id="CHEBI:15378"/>
        <dbReference type="ChEBI" id="CHEBI:30616"/>
        <dbReference type="ChEBI" id="CHEBI:43474"/>
        <dbReference type="ChEBI" id="CHEBI:456216"/>
        <dbReference type="EC" id="7.1.2.2"/>
    </reaction>
</comment>
<dbReference type="InterPro" id="IPR000194">
    <property type="entry name" value="ATPase_F1/V1/A1_a/bsu_nucl-bd"/>
</dbReference>
<keyword evidence="9 12" id="KW-0472">Membrane</keyword>